<keyword evidence="1" id="KW-0812">Transmembrane</keyword>
<organism evidence="2">
    <name type="scientific">uncultured marine virus</name>
    <dbReference type="NCBI Taxonomy" id="186617"/>
    <lineage>
        <taxon>Viruses</taxon>
        <taxon>environmental samples</taxon>
    </lineage>
</organism>
<protein>
    <submittedName>
        <fullName evidence="2">Uncharacterized protein</fullName>
    </submittedName>
</protein>
<evidence type="ECO:0000313" key="2">
    <source>
        <dbReference type="EMBL" id="AKH46483.1"/>
    </source>
</evidence>
<accession>A0A0F7L4R0</accession>
<keyword evidence="1" id="KW-0472">Membrane</keyword>
<keyword evidence="1" id="KW-1133">Transmembrane helix</keyword>
<proteinExistence type="predicted"/>
<name>A0A0F7L4R0_9VIRU</name>
<dbReference type="EMBL" id="KR029584">
    <property type="protein sequence ID" value="AKH46483.1"/>
    <property type="molecule type" value="Genomic_DNA"/>
</dbReference>
<feature type="transmembrane region" description="Helical" evidence="1">
    <location>
        <begin position="27"/>
        <end position="51"/>
    </location>
</feature>
<evidence type="ECO:0000256" key="1">
    <source>
        <dbReference type="SAM" id="Phobius"/>
    </source>
</evidence>
<reference evidence="2" key="1">
    <citation type="journal article" date="2015" name="Front. Microbiol.">
        <title>Combining genomic sequencing methods to explore viral diversity and reveal potential virus-host interactions.</title>
        <authorList>
            <person name="Chow C.E."/>
            <person name="Winget D.M."/>
            <person name="White R.A.III."/>
            <person name="Hallam S.J."/>
            <person name="Suttle C.A."/>
        </authorList>
    </citation>
    <scope>NUCLEOTIDE SEQUENCE</scope>
    <source>
        <strain evidence="2">Anoxic3_9</strain>
    </source>
</reference>
<reference evidence="2" key="2">
    <citation type="submission" date="2015-03" db="EMBL/GenBank/DDBJ databases">
        <authorList>
            <person name="Chow C.-E.T."/>
            <person name="Winget D.M."/>
            <person name="White R.A.III."/>
            <person name="Hallam S.J."/>
            <person name="Suttle C.A."/>
        </authorList>
    </citation>
    <scope>NUCLEOTIDE SEQUENCE</scope>
    <source>
        <strain evidence="2">Anoxic3_9</strain>
    </source>
</reference>
<sequence>MFESICLLEPNISPRNFLTAPRKAGSLIIFLSTLPAICSSVFNWIFGIGFAPIITRLDSMTDFNHLPGWKRHSVFPALLKVSS</sequence>